<dbReference type="EMBL" id="WNME01000026">
    <property type="protein sequence ID" value="MUB66452.1"/>
    <property type="molecule type" value="Genomic_DNA"/>
</dbReference>
<dbReference type="Proteomes" id="UP000434223">
    <property type="component" value="Unassembled WGS sequence"/>
</dbReference>
<feature type="transmembrane region" description="Helical" evidence="7">
    <location>
        <begin position="144"/>
        <end position="162"/>
    </location>
</feature>
<sequence length="281" mass="31079">MEQQERGGNVKKKRKLGRGILIIAIILLFLLPFYVMFYLALSTPGHQLAKEWFPIEMNVRNFADAWTKSNMGNAMKNSIINTGGAIVLLVFCSASAGYAAARIGGRINRFIFNAMLLSMLVPGIINTVPLYIIMRKINGINTHWAMIFLLACMSLPISTFLYESFIHSSSKSLEEAAVIDGCTYFTAFWKITFPLLKPVTATVVIMQGVGIWNNYAQSVFFLQNQNYHTIPLAISGFFQTYGADYNLLAAGAMIGLLPMVAVFLVFQKEFVKGLSAGAVKG</sequence>
<evidence type="ECO:0000256" key="2">
    <source>
        <dbReference type="ARBA" id="ARBA00022448"/>
    </source>
</evidence>
<dbReference type="SUPFAM" id="SSF161098">
    <property type="entry name" value="MetI-like"/>
    <property type="match status" value="1"/>
</dbReference>
<feature type="transmembrane region" description="Helical" evidence="7">
    <location>
        <begin position="20"/>
        <end position="41"/>
    </location>
</feature>
<evidence type="ECO:0000259" key="8">
    <source>
        <dbReference type="PROSITE" id="PS50928"/>
    </source>
</evidence>
<keyword evidence="3" id="KW-1003">Cell membrane</keyword>
<protein>
    <submittedName>
        <fullName evidence="9">ABC transporter permease subunit</fullName>
    </submittedName>
</protein>
<dbReference type="AlphaFoldDB" id="A0AAW9WR65"/>
<name>A0AAW9WR65_9FIRM</name>
<dbReference type="PANTHER" id="PTHR43744:SF8">
    <property type="entry name" value="SN-GLYCEROL-3-PHOSPHATE TRANSPORT SYSTEM PERMEASE PROTEIN UGPE"/>
    <property type="match status" value="1"/>
</dbReference>
<dbReference type="GO" id="GO:0055085">
    <property type="term" value="P:transmembrane transport"/>
    <property type="evidence" value="ECO:0007669"/>
    <property type="project" value="InterPro"/>
</dbReference>
<keyword evidence="6 7" id="KW-0472">Membrane</keyword>
<evidence type="ECO:0000256" key="7">
    <source>
        <dbReference type="RuleBase" id="RU363032"/>
    </source>
</evidence>
<dbReference type="CDD" id="cd06261">
    <property type="entry name" value="TM_PBP2"/>
    <property type="match status" value="1"/>
</dbReference>
<dbReference type="InterPro" id="IPR000515">
    <property type="entry name" value="MetI-like"/>
</dbReference>
<evidence type="ECO:0000313" key="9">
    <source>
        <dbReference type="EMBL" id="MUB66452.1"/>
    </source>
</evidence>
<gene>
    <name evidence="9" type="ORF">GNE07_25875</name>
</gene>
<keyword evidence="4 7" id="KW-0812">Transmembrane</keyword>
<dbReference type="PROSITE" id="PS50928">
    <property type="entry name" value="ABC_TM1"/>
    <property type="match status" value="1"/>
</dbReference>
<evidence type="ECO:0000256" key="3">
    <source>
        <dbReference type="ARBA" id="ARBA00022475"/>
    </source>
</evidence>
<evidence type="ECO:0000256" key="5">
    <source>
        <dbReference type="ARBA" id="ARBA00022989"/>
    </source>
</evidence>
<evidence type="ECO:0000256" key="4">
    <source>
        <dbReference type="ARBA" id="ARBA00022692"/>
    </source>
</evidence>
<evidence type="ECO:0000313" key="10">
    <source>
        <dbReference type="Proteomes" id="UP000434223"/>
    </source>
</evidence>
<feature type="transmembrane region" description="Helical" evidence="7">
    <location>
        <begin position="245"/>
        <end position="266"/>
    </location>
</feature>
<evidence type="ECO:0000256" key="1">
    <source>
        <dbReference type="ARBA" id="ARBA00004651"/>
    </source>
</evidence>
<comment type="similarity">
    <text evidence="7">Belongs to the binding-protein-dependent transport system permease family.</text>
</comment>
<comment type="subcellular location">
    <subcellularLocation>
        <location evidence="1 7">Cell membrane</location>
        <topology evidence="1 7">Multi-pass membrane protein</topology>
    </subcellularLocation>
</comment>
<dbReference type="Pfam" id="PF00528">
    <property type="entry name" value="BPD_transp_1"/>
    <property type="match status" value="1"/>
</dbReference>
<dbReference type="InterPro" id="IPR035906">
    <property type="entry name" value="MetI-like_sf"/>
</dbReference>
<keyword evidence="2 7" id="KW-0813">Transport</keyword>
<evidence type="ECO:0000256" key="6">
    <source>
        <dbReference type="ARBA" id="ARBA00023136"/>
    </source>
</evidence>
<dbReference type="GO" id="GO:0005886">
    <property type="term" value="C:plasma membrane"/>
    <property type="evidence" value="ECO:0007669"/>
    <property type="project" value="UniProtKB-SubCell"/>
</dbReference>
<feature type="transmembrane region" description="Helical" evidence="7">
    <location>
        <begin position="110"/>
        <end position="132"/>
    </location>
</feature>
<reference evidence="9 10" key="1">
    <citation type="submission" date="2019-09" db="EMBL/GenBank/DDBJ databases">
        <title>Draft genome sequencing of Hungatella hathewayi 123Y-2.</title>
        <authorList>
            <person name="Lv Q."/>
            <person name="Li S."/>
        </authorList>
    </citation>
    <scope>NUCLEOTIDE SEQUENCE [LARGE SCALE GENOMIC DNA]</scope>
    <source>
        <strain evidence="9 10">123Y-2</strain>
    </source>
</reference>
<comment type="caution">
    <text evidence="9">The sequence shown here is derived from an EMBL/GenBank/DDBJ whole genome shotgun (WGS) entry which is preliminary data.</text>
</comment>
<feature type="domain" description="ABC transmembrane type-1" evidence="8">
    <location>
        <begin position="75"/>
        <end position="266"/>
    </location>
</feature>
<organism evidence="9 10">
    <name type="scientific">Hungatella hathewayi</name>
    <dbReference type="NCBI Taxonomy" id="154046"/>
    <lineage>
        <taxon>Bacteria</taxon>
        <taxon>Bacillati</taxon>
        <taxon>Bacillota</taxon>
        <taxon>Clostridia</taxon>
        <taxon>Lachnospirales</taxon>
        <taxon>Lachnospiraceae</taxon>
        <taxon>Hungatella</taxon>
    </lineage>
</organism>
<feature type="transmembrane region" description="Helical" evidence="7">
    <location>
        <begin position="79"/>
        <end position="98"/>
    </location>
</feature>
<dbReference type="PANTHER" id="PTHR43744">
    <property type="entry name" value="ABC TRANSPORTER PERMEASE PROTEIN MG189-RELATED-RELATED"/>
    <property type="match status" value="1"/>
</dbReference>
<accession>A0AAW9WR65</accession>
<proteinExistence type="inferred from homology"/>
<dbReference type="Gene3D" id="1.10.3720.10">
    <property type="entry name" value="MetI-like"/>
    <property type="match status" value="1"/>
</dbReference>
<keyword evidence="5 7" id="KW-1133">Transmembrane helix</keyword>